<dbReference type="RefSeq" id="XP_067717287.1">
    <property type="nucleotide sequence ID" value="XM_067861186.1"/>
</dbReference>
<gene>
    <name evidence="2" type="ORF">BcabD6B2_46530</name>
</gene>
<organism evidence="2 3">
    <name type="scientific">Babesia caballi</name>
    <dbReference type="NCBI Taxonomy" id="5871"/>
    <lineage>
        <taxon>Eukaryota</taxon>
        <taxon>Sar</taxon>
        <taxon>Alveolata</taxon>
        <taxon>Apicomplexa</taxon>
        <taxon>Aconoidasida</taxon>
        <taxon>Piroplasmida</taxon>
        <taxon>Babesiidae</taxon>
        <taxon>Babesia</taxon>
    </lineage>
</organism>
<feature type="region of interest" description="Disordered" evidence="1">
    <location>
        <begin position="1102"/>
        <end position="1131"/>
    </location>
</feature>
<feature type="region of interest" description="Disordered" evidence="1">
    <location>
        <begin position="318"/>
        <end position="351"/>
    </location>
</feature>
<evidence type="ECO:0000256" key="1">
    <source>
        <dbReference type="SAM" id="MobiDB-lite"/>
    </source>
</evidence>
<reference evidence="2 3" key="1">
    <citation type="submission" date="2021-06" db="EMBL/GenBank/DDBJ databases">
        <title>Genome sequence of Babesia caballi.</title>
        <authorList>
            <person name="Yamagishi J."/>
            <person name="Kidaka T."/>
            <person name="Ochi A."/>
        </authorList>
    </citation>
    <scope>NUCLEOTIDE SEQUENCE [LARGE SCALE GENOMIC DNA]</scope>
    <source>
        <strain evidence="2">USDA-D6B2</strain>
    </source>
</reference>
<sequence length="1697" mass="190095">MGARSRQEDARAASPAPLPADCCFTMQQWLYRRTSHTRRYKRCYIVLHHDRLYSFKKPPSCRDLEPDNLPKVLRQAAASWMIAGAELKADAQAVGGFYKWKLTVRTPQQYVGDVTAEFLAVRDKMPLFDASEVERGQVNDIFKSINEGNCVSRAAEKPPTDDGTVWLATSNYKVALDWIQAVLWTTRYGSLRNFVAQNAQRTKYLAYQLPLYLQPLNFFPNSANAQTSGRRNAAFTFMKLSVVELLHVTLPDDAPISCVVEHNSSFYVFNLPRGSGGVHLDVPKAASNLSVVEEGAAAEEGGGRPNEGAAKRFIDVNAHGGPDEAQRREASRNQSLQVPRHEAAVGGPEPGDECRLRARSMGPVAAAAPTGQGYNMLSKLWNYNKASDKRKVVMRKQSHFYGEDACVYIPIYKNTVQDLVWIHFIANADEYVGSAAVSNCDFSISEPAALKTCVLKHVEAVNPLNHKRVDISDHPNPLSVVNKSTVNAKVPEPGYVVLSVVTPKRFGNFLDPVAFSHNSPKEYMANASKASTAGGIHMLTANIRRFVAAYRSIRTLLRYSKAVVQFRDATLSVFWLLYCVVGLGFFPDKLLFFLLMPLIYYTVSSHPDVQRWIADFLLTFPLLIALLPKRATRNLLLLPKQVCIVCTKRKTFLQKNSHAVAEEVKAREIVAQRVQLFDLKVKAHASSGGREGGALKEQIVRVERRDKPLLTENRAMNAHISYTALTGTHLEQCNHRGIVLSYLAALFMSQLDVSDLAVLKRADRGTMVRGLHSIFYYPPPYPWDVVPWKQNVILTLKYYAMAALLTFSGGINDVQTLHLLHRNRVATKLNIEAVKPAPDESHMAEQKATPEASKAGDRVVLEWYENERKSIFGVYSKDHLRFYDRPPLSAEDGSRVFVLDAVLHNARVVKGRETDGHGWMYSKNWNSVWQKESHTFTFVRRRRWTAAQRGARASVESTLRRELRMHPFGPSARNVAPPAAAARGERGDLMEKIGQLRDVGVADERRGKRLPITVYRLGGGKGETSENGSPVAKSDVVEPAVMPGGQQDSSDVRLVAPPLAQQRRQERDAVLRTGGPRYLEAGIGSDKFNPLAAIKKRITKLRKASEAPDQSPANKSEAAAPSHEAETKKRFTILGLIKRRSRTSSSMGGDKNKQVKEVAGVAADPGDDVESHELATGEPEITPIALPQVRDEEVATCDDVDDWETDVEEEEEAPVPTRSGWVQNLVKFALTLLPCVVLDIFEVMFKIIWVVISLVIPLPRCLGGRKERRKLRGQRRAAAPALVAGTGRPGCSLTLHGGRYTFHVRKVRRCCFMGSQKARIYSAAQGHRCPAFSFAKARKCSRANVLFLHTRTRQVAPLEHDAEDDEFEVYAVLSDEEGEQTPEARIAILGNQTHEMEESETDVSSVKSASSGQLTPRLSLNVDEDPGLVGFQPEVTTQDQTTAETAQAPFPQECQPECPQSRKSNLYSIIKNIYASRLRKRQSEVVDEVDPAGEDARQPSDYEGIDSDDNMETEHKTGVLGMLRKARDQIVVGNFYLNLLTMRYEKFLNMFTWRNPRVTQLVLMLFATLLVGNYLFSVSSVLLFYILLYFKSNFIAGTWERNIRHTVERHLDACLDDLELYKPFWDLTNRQVDALARAIHAFSQVEVTSAVIREAPTRRDLAQIVTAKIVEQKLCRSWRRRNWLINLFRHSPSQVDC</sequence>
<feature type="region of interest" description="Disordered" evidence="1">
    <location>
        <begin position="1394"/>
        <end position="1421"/>
    </location>
</feature>
<feature type="compositionally biased region" description="Basic and acidic residues" evidence="1">
    <location>
        <begin position="321"/>
        <end position="331"/>
    </location>
</feature>
<evidence type="ECO:0000313" key="3">
    <source>
        <dbReference type="Proteomes" id="UP001497744"/>
    </source>
</evidence>
<dbReference type="Proteomes" id="UP001497744">
    <property type="component" value="Unassembled WGS sequence"/>
</dbReference>
<dbReference type="EMBL" id="BPLF01000004">
    <property type="protein sequence ID" value="GIX65218.1"/>
    <property type="molecule type" value="Genomic_DNA"/>
</dbReference>
<feature type="compositionally biased region" description="Polar residues" evidence="1">
    <location>
        <begin position="1402"/>
        <end position="1418"/>
    </location>
</feature>
<comment type="caution">
    <text evidence="2">The sequence shown here is derived from an EMBL/GenBank/DDBJ whole genome shotgun (WGS) entry which is preliminary data.</text>
</comment>
<proteinExistence type="predicted"/>
<keyword evidence="3" id="KW-1185">Reference proteome</keyword>
<dbReference type="GeneID" id="94196699"/>
<evidence type="ECO:0000313" key="2">
    <source>
        <dbReference type="EMBL" id="GIX65218.1"/>
    </source>
</evidence>
<protein>
    <submittedName>
        <fullName evidence="2">Membrane protein, putative</fullName>
    </submittedName>
</protein>
<name>A0AAV4LYH8_BABCB</name>
<feature type="region of interest" description="Disordered" evidence="1">
    <location>
        <begin position="1485"/>
        <end position="1512"/>
    </location>
</feature>
<accession>A0AAV4LYH8</accession>